<protein>
    <submittedName>
        <fullName evidence="2">Chloride channel protein</fullName>
    </submittedName>
</protein>
<sequence>MLDRTRPTNSSRRSSAASTTLKVLKKVANFPEIIGEQGEDEYVFDKQKQIWRTREKKTPLLMVQTEQPRLSASANRKQSRLNSFFSSRPFHRNNSKPIINSAAADWILLATLGILMAMLSYAMDTCIHFLQHSRDSLMEHLVGNLTGRFVAWTVFCVSLVLIAAIFCRKVASQSIGSGIPEMKTIIRGVMLKEYLTFRTLVAKVFGLSLALSSGVPVGKEGPFVHIGSIVAHQLSKASKNLQGVYGNESRRSEMLAAGCAVGVACTFSAPVGGVLYSIEATSVYFGMRNYARCFLAATFSATVFRLLQVSINKSDTVIALYQTNFPKDCFQIEEIPLFIFLGLVCGLLAAFYVYLQRNVMYFIRRNDTVIALYQTNFPKDCFQIEEIPLFIFLGLVCGLLAAFYVYLQRNVMYFIRRNGLMKLIYQKYWILYPLIITFGFSAVTFPDFLGQFFAGERLFGETVRDFFGNCSWILTNSSAGCSMDELGVWSNHGHSPAIQVLGTFLIVSFIFVTLCSTLPVPLGAFVPSFVIGGAVGRLFGELLLFLFPEKANIIYPGIYAAVGAASFCGGATHSVSVAVIVYEVTGQLEFALPLLIGVLAAHAVCTHLQPSLYDSVIKIKKLPYLKDISHISHDFIGIEADQFMVSDVHFVSKDSTLGEIRDLLIKFPRVRTFPICDSKKNQILIGSCGREKLIEQLRKAIGQKARLAEVSRRAQEKRNSAIEKKEKPHFEKDPSPPSTESNMFSNSAAADLLSMTTASPNSFNSSNPFHVKAETEALLEKSSMEDDSKSFSGRLIHFTRNSMRRLSRPHNGATILDMDPEERNLWENERLAAKVDLDAIEFDSAPFQLVDRAPLLHVHMMFSLLGLQRAYITNRRAQEKRNSAIEKKEKPHFEKDPSPPSTESNMFSNSAAADLLSMTTASPNSFNSSNPFHVKAETEALLEKSSMEDDSKSFSGRLIHFTRNSMRRLSRPHNGATILDMDPEERNLWENERLATKVDLDAIEFDSAPFQLVDRAPLLHVHMMFSLLGLQRAYITKCGQLVGLISMRDLRTAIEAVKNGHLVARPSPKKSQLFLNLNPSILNKKEEIDFKN</sequence>
<name>A0AC34R7E7_9BILA</name>
<reference evidence="2" key="1">
    <citation type="submission" date="2022-11" db="UniProtKB">
        <authorList>
            <consortium name="WormBaseParasite"/>
        </authorList>
    </citation>
    <scope>IDENTIFICATION</scope>
</reference>
<dbReference type="WBParaSite" id="JU765_v2.g4114.t4">
    <property type="protein sequence ID" value="JU765_v2.g4114.t4"/>
    <property type="gene ID" value="JU765_v2.g4114"/>
</dbReference>
<proteinExistence type="predicted"/>
<organism evidence="1 2">
    <name type="scientific">Panagrolaimus sp. JU765</name>
    <dbReference type="NCBI Taxonomy" id="591449"/>
    <lineage>
        <taxon>Eukaryota</taxon>
        <taxon>Metazoa</taxon>
        <taxon>Ecdysozoa</taxon>
        <taxon>Nematoda</taxon>
        <taxon>Chromadorea</taxon>
        <taxon>Rhabditida</taxon>
        <taxon>Tylenchina</taxon>
        <taxon>Panagrolaimomorpha</taxon>
        <taxon>Panagrolaimoidea</taxon>
        <taxon>Panagrolaimidae</taxon>
        <taxon>Panagrolaimus</taxon>
    </lineage>
</organism>
<accession>A0AC34R7E7</accession>
<dbReference type="Proteomes" id="UP000887576">
    <property type="component" value="Unplaced"/>
</dbReference>
<evidence type="ECO:0000313" key="1">
    <source>
        <dbReference type="Proteomes" id="UP000887576"/>
    </source>
</evidence>
<evidence type="ECO:0000313" key="2">
    <source>
        <dbReference type="WBParaSite" id="JU765_v2.g4114.t4"/>
    </source>
</evidence>